<keyword evidence="1" id="KW-1133">Transmembrane helix</keyword>
<evidence type="ECO:0000313" key="2">
    <source>
        <dbReference type="EMBL" id="AEE96366.1"/>
    </source>
</evidence>
<evidence type="ECO:0000256" key="1">
    <source>
        <dbReference type="SAM" id="Phobius"/>
    </source>
</evidence>
<evidence type="ECO:0000313" key="3">
    <source>
        <dbReference type="Proteomes" id="UP000008457"/>
    </source>
</evidence>
<protein>
    <submittedName>
        <fullName evidence="2">Uncharacterized protein</fullName>
    </submittedName>
</protein>
<dbReference type="RefSeq" id="WP_013780796.1">
    <property type="nucleotide sequence ID" value="NC_015520.1"/>
</dbReference>
<keyword evidence="1" id="KW-0812">Transmembrane</keyword>
<dbReference type="HOGENOM" id="CLU_3063167_0_0_9"/>
<reference evidence="2 3" key="2">
    <citation type="journal article" date="2011" name="Stand. Genomic Sci.">
        <title>Complete genome sequence of Mahella australiensis type strain (50-1 BON).</title>
        <authorList>
            <person name="Sikorski J."/>
            <person name="Teshima H."/>
            <person name="Nolan M."/>
            <person name="Lucas S."/>
            <person name="Hammon N."/>
            <person name="Deshpande S."/>
            <person name="Cheng J.F."/>
            <person name="Pitluck S."/>
            <person name="Liolios K."/>
            <person name="Pagani I."/>
            <person name="Ivanova N."/>
            <person name="Huntemann M."/>
            <person name="Mavromatis K."/>
            <person name="Ovchinikova G."/>
            <person name="Pati A."/>
            <person name="Tapia R."/>
            <person name="Han C."/>
            <person name="Goodwin L."/>
            <person name="Chen A."/>
            <person name="Palaniappan K."/>
            <person name="Land M."/>
            <person name="Hauser L."/>
            <person name="Ngatchou-Djao O.D."/>
            <person name="Rohde M."/>
            <person name="Pukall R."/>
            <person name="Spring S."/>
            <person name="Abt B."/>
            <person name="Goker M."/>
            <person name="Detter J.C."/>
            <person name="Woyke T."/>
            <person name="Bristow J."/>
            <person name="Markowitz V."/>
            <person name="Hugenholtz P."/>
            <person name="Eisen J.A."/>
            <person name="Kyrpides N.C."/>
            <person name="Klenk H.P."/>
            <person name="Lapidus A."/>
        </authorList>
    </citation>
    <scope>NUCLEOTIDE SEQUENCE [LARGE SCALE GENOMIC DNA]</scope>
    <source>
        <strain evidence="3">DSM 15567 / CIP 107919 / 50-1 BON</strain>
    </source>
</reference>
<reference evidence="3" key="1">
    <citation type="submission" date="2010-11" db="EMBL/GenBank/DDBJ databases">
        <title>The complete genome of Mahella australiensis DSM 15567.</title>
        <authorList>
            <consortium name="US DOE Joint Genome Institute (JGI-PGF)"/>
            <person name="Lucas S."/>
            <person name="Copeland A."/>
            <person name="Lapidus A."/>
            <person name="Bruce D."/>
            <person name="Goodwin L."/>
            <person name="Pitluck S."/>
            <person name="Kyrpides N."/>
            <person name="Mavromatis K."/>
            <person name="Pagani I."/>
            <person name="Ivanova N."/>
            <person name="Teshima H."/>
            <person name="Brettin T."/>
            <person name="Detter J.C."/>
            <person name="Han C."/>
            <person name="Tapia R."/>
            <person name="Land M."/>
            <person name="Hauser L."/>
            <person name="Markowitz V."/>
            <person name="Cheng J.-F."/>
            <person name="Hugenholtz P."/>
            <person name="Woyke T."/>
            <person name="Wu D."/>
            <person name="Spring S."/>
            <person name="Pukall R."/>
            <person name="Steenblock K."/>
            <person name="Schneider S."/>
            <person name="Klenk H.-P."/>
            <person name="Eisen J.A."/>
        </authorList>
    </citation>
    <scope>NUCLEOTIDE SEQUENCE [LARGE SCALE GENOMIC DNA]</scope>
    <source>
        <strain evidence="3">DSM 15567 / CIP 107919 / 50-1 BON</strain>
    </source>
</reference>
<dbReference type="KEGG" id="mas:Mahau_1169"/>
<dbReference type="AlphaFoldDB" id="F3ZVK4"/>
<dbReference type="EMBL" id="CP002360">
    <property type="protein sequence ID" value="AEE96366.1"/>
    <property type="molecule type" value="Genomic_DNA"/>
</dbReference>
<feature type="transmembrane region" description="Helical" evidence="1">
    <location>
        <begin position="7"/>
        <end position="27"/>
    </location>
</feature>
<dbReference type="STRING" id="697281.Mahau_1169"/>
<organism evidence="2 3">
    <name type="scientific">Mahella australiensis (strain DSM 15567 / CIP 107919 / 50-1 BON)</name>
    <dbReference type="NCBI Taxonomy" id="697281"/>
    <lineage>
        <taxon>Bacteria</taxon>
        <taxon>Bacillati</taxon>
        <taxon>Bacillota</taxon>
        <taxon>Clostridia</taxon>
        <taxon>Thermoanaerobacterales</taxon>
        <taxon>Thermoanaerobacterales Family IV. Incertae Sedis</taxon>
        <taxon>Mahella</taxon>
    </lineage>
</organism>
<keyword evidence="3" id="KW-1185">Reference proteome</keyword>
<dbReference type="Proteomes" id="UP000008457">
    <property type="component" value="Chromosome"/>
</dbReference>
<sequence>MIRVGRKIALFMIVMILMVITVLIAMVQNNVDEKTYYGAEFVYEQQQKILHFT</sequence>
<name>F3ZVK4_MAHA5</name>
<keyword evidence="1" id="KW-0472">Membrane</keyword>
<accession>F3ZVK4</accession>
<gene>
    <name evidence="2" type="ordered locus">Mahau_1169</name>
</gene>
<proteinExistence type="predicted"/>